<dbReference type="Pfam" id="PF00593">
    <property type="entry name" value="TonB_dep_Rec_b-barrel"/>
    <property type="match status" value="1"/>
</dbReference>
<dbReference type="EMBL" id="CP046566">
    <property type="protein sequence ID" value="QGW26928.1"/>
    <property type="molecule type" value="Genomic_DNA"/>
</dbReference>
<evidence type="ECO:0000256" key="1">
    <source>
        <dbReference type="ARBA" id="ARBA00004571"/>
    </source>
</evidence>
<dbReference type="SUPFAM" id="SSF49464">
    <property type="entry name" value="Carboxypeptidase regulatory domain-like"/>
    <property type="match status" value="1"/>
</dbReference>
<feature type="domain" description="TonB-dependent receptor-like beta-barrel" evidence="11">
    <location>
        <begin position="464"/>
        <end position="984"/>
    </location>
</feature>
<dbReference type="AlphaFoldDB" id="A0A6I6GGY8"/>
<gene>
    <name evidence="13" type="ORF">GLV81_01380</name>
</gene>
<dbReference type="Proteomes" id="UP000426027">
    <property type="component" value="Chromosome"/>
</dbReference>
<comment type="subcellular location">
    <subcellularLocation>
        <location evidence="1 8">Cell outer membrane</location>
        <topology evidence="1 8">Multi-pass membrane protein</topology>
    </subcellularLocation>
</comment>
<evidence type="ECO:0000256" key="6">
    <source>
        <dbReference type="ARBA" id="ARBA00023136"/>
    </source>
</evidence>
<keyword evidence="14" id="KW-1185">Reference proteome</keyword>
<evidence type="ECO:0000259" key="12">
    <source>
        <dbReference type="Pfam" id="PF07715"/>
    </source>
</evidence>
<organism evidence="13 14">
    <name type="scientific">Phnomibacter ginsenosidimutans</name>
    <dbReference type="NCBI Taxonomy" id="2676868"/>
    <lineage>
        <taxon>Bacteria</taxon>
        <taxon>Pseudomonadati</taxon>
        <taxon>Bacteroidota</taxon>
        <taxon>Chitinophagia</taxon>
        <taxon>Chitinophagales</taxon>
        <taxon>Chitinophagaceae</taxon>
        <taxon>Phnomibacter</taxon>
    </lineage>
</organism>
<evidence type="ECO:0000256" key="4">
    <source>
        <dbReference type="ARBA" id="ARBA00022692"/>
    </source>
</evidence>
<dbReference type="Pfam" id="PF07715">
    <property type="entry name" value="Plug"/>
    <property type="match status" value="1"/>
</dbReference>
<dbReference type="InterPro" id="IPR012910">
    <property type="entry name" value="Plug_dom"/>
</dbReference>
<dbReference type="RefSeq" id="WP_157476164.1">
    <property type="nucleotide sequence ID" value="NZ_CP046566.1"/>
</dbReference>
<dbReference type="PROSITE" id="PS52016">
    <property type="entry name" value="TONB_DEPENDENT_REC_3"/>
    <property type="match status" value="1"/>
</dbReference>
<dbReference type="InterPro" id="IPR000531">
    <property type="entry name" value="Beta-barrel_TonB"/>
</dbReference>
<keyword evidence="4 8" id="KW-0812">Transmembrane</keyword>
<dbReference type="Gene3D" id="2.60.40.1120">
    <property type="entry name" value="Carboxypeptidase-like, regulatory domain"/>
    <property type="match status" value="1"/>
</dbReference>
<name>A0A6I6GGY8_9BACT</name>
<accession>A0A6I6GGY8</accession>
<dbReference type="InterPro" id="IPR036942">
    <property type="entry name" value="Beta-barrel_TonB_sf"/>
</dbReference>
<keyword evidence="6 8" id="KW-0472">Membrane</keyword>
<dbReference type="InterPro" id="IPR008969">
    <property type="entry name" value="CarboxyPept-like_regulatory"/>
</dbReference>
<reference evidence="13 14" key="1">
    <citation type="submission" date="2019-11" db="EMBL/GenBank/DDBJ databases">
        <authorList>
            <person name="Im W.T."/>
        </authorList>
    </citation>
    <scope>NUCLEOTIDE SEQUENCE [LARGE SCALE GENOMIC DNA]</scope>
    <source>
        <strain evidence="13 14">SB-02</strain>
    </source>
</reference>
<evidence type="ECO:0000256" key="5">
    <source>
        <dbReference type="ARBA" id="ARBA00023077"/>
    </source>
</evidence>
<dbReference type="InterPro" id="IPR023997">
    <property type="entry name" value="TonB-dep_OMP_SusC/RagA_CS"/>
</dbReference>
<dbReference type="InterPro" id="IPR037066">
    <property type="entry name" value="Plug_dom_sf"/>
</dbReference>
<evidence type="ECO:0000256" key="9">
    <source>
        <dbReference type="RuleBase" id="RU003357"/>
    </source>
</evidence>
<dbReference type="Pfam" id="PF13715">
    <property type="entry name" value="CarbopepD_reg_2"/>
    <property type="match status" value="1"/>
</dbReference>
<keyword evidence="3 8" id="KW-1134">Transmembrane beta strand</keyword>
<dbReference type="InterPro" id="IPR023996">
    <property type="entry name" value="TonB-dep_OMP_SusC/RagA"/>
</dbReference>
<dbReference type="SUPFAM" id="SSF56935">
    <property type="entry name" value="Porins"/>
    <property type="match status" value="1"/>
</dbReference>
<dbReference type="Gene3D" id="2.40.170.20">
    <property type="entry name" value="TonB-dependent receptor, beta-barrel domain"/>
    <property type="match status" value="1"/>
</dbReference>
<feature type="domain" description="TonB-dependent receptor plug" evidence="12">
    <location>
        <begin position="115"/>
        <end position="227"/>
    </location>
</feature>
<evidence type="ECO:0000256" key="3">
    <source>
        <dbReference type="ARBA" id="ARBA00022452"/>
    </source>
</evidence>
<evidence type="ECO:0000256" key="10">
    <source>
        <dbReference type="SAM" id="SignalP"/>
    </source>
</evidence>
<evidence type="ECO:0000259" key="11">
    <source>
        <dbReference type="Pfam" id="PF00593"/>
    </source>
</evidence>
<dbReference type="InterPro" id="IPR039426">
    <property type="entry name" value="TonB-dep_rcpt-like"/>
</dbReference>
<keyword evidence="5 9" id="KW-0798">TonB box</keyword>
<protein>
    <submittedName>
        <fullName evidence="13">SusC/RagA family TonB-linked outer membrane protein</fullName>
    </submittedName>
</protein>
<dbReference type="NCBIfam" id="TIGR04057">
    <property type="entry name" value="SusC_RagA_signa"/>
    <property type="match status" value="1"/>
</dbReference>
<dbReference type="KEGG" id="fls:GLV81_01380"/>
<dbReference type="GO" id="GO:0009279">
    <property type="term" value="C:cell outer membrane"/>
    <property type="evidence" value="ECO:0007669"/>
    <property type="project" value="UniProtKB-SubCell"/>
</dbReference>
<keyword evidence="7 8" id="KW-0998">Cell outer membrane</keyword>
<evidence type="ECO:0000313" key="13">
    <source>
        <dbReference type="EMBL" id="QGW26928.1"/>
    </source>
</evidence>
<evidence type="ECO:0000256" key="2">
    <source>
        <dbReference type="ARBA" id="ARBA00022448"/>
    </source>
</evidence>
<proteinExistence type="inferred from homology"/>
<comment type="similarity">
    <text evidence="8 9">Belongs to the TonB-dependent receptor family.</text>
</comment>
<keyword evidence="10" id="KW-0732">Signal</keyword>
<dbReference type="Gene3D" id="2.170.130.10">
    <property type="entry name" value="TonB-dependent receptor, plug domain"/>
    <property type="match status" value="1"/>
</dbReference>
<feature type="chain" id="PRO_5026293916" evidence="10">
    <location>
        <begin position="21"/>
        <end position="1031"/>
    </location>
</feature>
<evidence type="ECO:0000256" key="7">
    <source>
        <dbReference type="ARBA" id="ARBA00023237"/>
    </source>
</evidence>
<keyword evidence="2 8" id="KW-0813">Transport</keyword>
<evidence type="ECO:0000256" key="8">
    <source>
        <dbReference type="PROSITE-ProRule" id="PRU01360"/>
    </source>
</evidence>
<evidence type="ECO:0000313" key="14">
    <source>
        <dbReference type="Proteomes" id="UP000426027"/>
    </source>
</evidence>
<sequence>MMKKLSLFLMVLFVSVSHLAFSQKTVSGKVSDATNGKPLEGVTVSVKGTSVGTSTNADGSFSFVIPEKAAILVFSSVGFREKEVAVSANLSMIQLTPSSGDLGEVVVVGYGTTLKKELTGTVARVKGADVANMPVPNLNQALQGRAAGVFVESENGKVGEGIKVRIRGSGSVNSSNQPLYVVDGIPLSGGFAGASTADINFNDIESFEILKDAAAAAIYGSRAANGVVIITTKRGKAGKTKFNLGAQFGENTPTNKRGFLNAKEYVDYFRQAGRGAAEYHMRPDGGDNWFGFTDLADAYAYMDNVVIGRLNRYSGWRPFRGGKDWQTGEVNTNWEDQVLRKGNTNQLELSAAGGNDKTRFYMAGNINNQDGILVANKFQRMSARLNLDHQVNNWLKVGMNTSLTKTSRNQVPLDNAFSTPMQAVALSPITPVRDSLGNLFDRPVATYYNPLIEVEETIRKSSAYRNQGSIFADVKLAQNLTFHTDLGLDMVQQTSENWWGPRTLVGAATAEQKGEADSRWFRNTRWMTNNYFSYKTTFGEKHKLDATAGFAFENVEISDVYADGQDFPDIALKTLASTATPSDIDGARSENNLRSYFGRANYVYDGKYLLGVSVRNDADSRFGTNYKAGTFWSASLAWIMSDEKFMQGISWLSYLKPRASYGTSGNNSGLGFYQARTQYGAQTYGTASGLGVSNFGNDDLRWETTKMLNIGLEFGVFNNRLTGEFEWYDKRTEDMLLNVPVTSVSGTTSVYGNVGGMSNKGIELTLNSVNVASRNLRWTTSLNLAKNKNTLTKLDGEQKEILPNDARFANASIVGKPIGVFYAPKFLGANPENGDPMFRKADGSTTREYDEAEKTIIGDPNPDWIAGLTNTVSWKGLELSVLFQGVFGSQVQDGAGGFMSASADWFDNQTRDQLNAWQKKGDVTMVPQARLNWFGDFASPSISSRYVYDADYVRLKNITLGYNIPQKTMAKIGLTSARVYVSGVNLLTFTKYPGWDPEVNTDYRSSNVNQGGDFYAAPQIKSWVFGLNLGF</sequence>
<feature type="signal peptide" evidence="10">
    <location>
        <begin position="1"/>
        <end position="20"/>
    </location>
</feature>
<dbReference type="NCBIfam" id="TIGR04056">
    <property type="entry name" value="OMP_RagA_SusC"/>
    <property type="match status" value="1"/>
</dbReference>